<dbReference type="VEuPathDB" id="VectorBase:GAUT021371"/>
<protein>
    <submittedName>
        <fullName evidence="1">Uncharacterized protein</fullName>
    </submittedName>
</protein>
<keyword evidence="2" id="KW-1185">Reference proteome</keyword>
<dbReference type="EnsemblMetazoa" id="GAUT021371-RA">
    <property type="protein sequence ID" value="GAUT021371-PA"/>
    <property type="gene ID" value="GAUT021371"/>
</dbReference>
<proteinExistence type="predicted"/>
<dbReference type="AlphaFoldDB" id="A0A1A9V026"/>
<evidence type="ECO:0000313" key="2">
    <source>
        <dbReference type="Proteomes" id="UP000078200"/>
    </source>
</evidence>
<reference evidence="1" key="1">
    <citation type="submission" date="2020-05" db="UniProtKB">
        <authorList>
            <consortium name="EnsemblMetazoa"/>
        </authorList>
    </citation>
    <scope>IDENTIFICATION</scope>
    <source>
        <strain evidence="1">TTRI</strain>
    </source>
</reference>
<dbReference type="Proteomes" id="UP000078200">
    <property type="component" value="Unassembled WGS sequence"/>
</dbReference>
<organism evidence="1 2">
    <name type="scientific">Glossina austeni</name>
    <name type="common">Savannah tsetse fly</name>
    <dbReference type="NCBI Taxonomy" id="7395"/>
    <lineage>
        <taxon>Eukaryota</taxon>
        <taxon>Metazoa</taxon>
        <taxon>Ecdysozoa</taxon>
        <taxon>Arthropoda</taxon>
        <taxon>Hexapoda</taxon>
        <taxon>Insecta</taxon>
        <taxon>Pterygota</taxon>
        <taxon>Neoptera</taxon>
        <taxon>Endopterygota</taxon>
        <taxon>Diptera</taxon>
        <taxon>Brachycera</taxon>
        <taxon>Muscomorpha</taxon>
        <taxon>Hippoboscoidea</taxon>
        <taxon>Glossinidae</taxon>
        <taxon>Glossina</taxon>
    </lineage>
</organism>
<accession>A0A1A9V026</accession>
<evidence type="ECO:0000313" key="1">
    <source>
        <dbReference type="EnsemblMetazoa" id="GAUT021371-PA"/>
    </source>
</evidence>
<sequence>MVLLRRSMSVLNQIATFEASTQVWRCCTFMTATSFGDDTSSMSSANFASPFITLILAAVKAIGGSELLCINEDRTPKVIYARACQNLWALIIRDCVVEIGTLSPSNCDSSSFDSDFSSQVKQLNKTL</sequence>
<name>A0A1A9V026_GLOAU</name>